<feature type="domain" description="Ubiquitin conjugation factor E4 core" evidence="8">
    <location>
        <begin position="115"/>
        <end position="362"/>
    </location>
</feature>
<keyword evidence="6" id="KW-0175">Coiled coil</keyword>
<name>A0A7R9P4M1_TIMCA</name>
<dbReference type="AlphaFoldDB" id="A0A7R9P4M1"/>
<proteinExistence type="predicted"/>
<dbReference type="PANTHER" id="PTHR13931">
    <property type="entry name" value="UBIQUITINATION FACTOR E4"/>
    <property type="match status" value="1"/>
</dbReference>
<dbReference type="GO" id="GO:0005634">
    <property type="term" value="C:nucleus"/>
    <property type="evidence" value="ECO:0007669"/>
    <property type="project" value="TreeGrafter"/>
</dbReference>
<dbReference type="UniPathway" id="UPA00143"/>
<dbReference type="GO" id="GO:0034450">
    <property type="term" value="F:ubiquitin-ubiquitin ligase activity"/>
    <property type="evidence" value="ECO:0007669"/>
    <property type="project" value="InterPro"/>
</dbReference>
<comment type="catalytic activity">
    <reaction evidence="1">
        <text>S-ubiquitinyl-[E2 ubiquitin-conjugating enzyme]-L-cysteine + [acceptor protein]-L-lysine = [E2 ubiquitin-conjugating enzyme]-L-cysteine + N(6)-ubiquitinyl-[acceptor protein]-L-lysine.</text>
        <dbReference type="EC" id="2.3.2.27"/>
    </reaction>
</comment>
<dbReference type="GO" id="GO:0036503">
    <property type="term" value="P:ERAD pathway"/>
    <property type="evidence" value="ECO:0007669"/>
    <property type="project" value="InterPro"/>
</dbReference>
<organism evidence="9">
    <name type="scientific">Timema californicum</name>
    <name type="common">California timema</name>
    <name type="synonym">Walking stick</name>
    <dbReference type="NCBI Taxonomy" id="61474"/>
    <lineage>
        <taxon>Eukaryota</taxon>
        <taxon>Metazoa</taxon>
        <taxon>Ecdysozoa</taxon>
        <taxon>Arthropoda</taxon>
        <taxon>Hexapoda</taxon>
        <taxon>Insecta</taxon>
        <taxon>Pterygota</taxon>
        <taxon>Neoptera</taxon>
        <taxon>Polyneoptera</taxon>
        <taxon>Phasmatodea</taxon>
        <taxon>Timematodea</taxon>
        <taxon>Timematoidea</taxon>
        <taxon>Timematidae</taxon>
        <taxon>Timema</taxon>
    </lineage>
</organism>
<protein>
    <recommendedName>
        <fullName evidence="3">RING-type E3 ubiquitin transferase</fullName>
        <ecNumber evidence="3">2.3.2.27</ecNumber>
    </recommendedName>
</protein>
<evidence type="ECO:0000256" key="2">
    <source>
        <dbReference type="ARBA" id="ARBA00004906"/>
    </source>
</evidence>
<feature type="region of interest" description="Disordered" evidence="7">
    <location>
        <begin position="36"/>
        <end position="76"/>
    </location>
</feature>
<dbReference type="PANTHER" id="PTHR13931:SF16">
    <property type="entry name" value="UBIQUITIN CONJUGATION FACTOR E4 A"/>
    <property type="match status" value="1"/>
</dbReference>
<dbReference type="GO" id="GO:0000209">
    <property type="term" value="P:protein polyubiquitination"/>
    <property type="evidence" value="ECO:0007669"/>
    <property type="project" value="TreeGrafter"/>
</dbReference>
<evidence type="ECO:0000256" key="6">
    <source>
        <dbReference type="SAM" id="Coils"/>
    </source>
</evidence>
<evidence type="ECO:0000256" key="4">
    <source>
        <dbReference type="ARBA" id="ARBA00022679"/>
    </source>
</evidence>
<accession>A0A7R9P4M1</accession>
<keyword evidence="4" id="KW-0808">Transferase</keyword>
<evidence type="ECO:0000256" key="5">
    <source>
        <dbReference type="ARBA" id="ARBA00022786"/>
    </source>
</evidence>
<evidence type="ECO:0000256" key="7">
    <source>
        <dbReference type="SAM" id="MobiDB-lite"/>
    </source>
</evidence>
<dbReference type="InterPro" id="IPR019474">
    <property type="entry name" value="Ub_conjug_fac_E4_core"/>
</dbReference>
<dbReference type="EC" id="2.3.2.27" evidence="3"/>
<dbReference type="GO" id="GO:0006511">
    <property type="term" value="P:ubiquitin-dependent protein catabolic process"/>
    <property type="evidence" value="ECO:0007669"/>
    <property type="project" value="InterPro"/>
</dbReference>
<dbReference type="GO" id="GO:0005737">
    <property type="term" value="C:cytoplasm"/>
    <property type="evidence" value="ECO:0007669"/>
    <property type="project" value="TreeGrafter"/>
</dbReference>
<evidence type="ECO:0000256" key="3">
    <source>
        <dbReference type="ARBA" id="ARBA00012483"/>
    </source>
</evidence>
<comment type="pathway">
    <text evidence="2">Protein modification; protein ubiquitination.</text>
</comment>
<dbReference type="Pfam" id="PF10408">
    <property type="entry name" value="Ufd2P_core"/>
    <property type="match status" value="1"/>
</dbReference>
<sequence>MYFGYEFQSLAENIDVKDLLNVKERQNMSLPTKKLSGAQNLKRKRKKQGETEKAATFLRVEKSSESSSSELVQHTTEEDLFNISSSDEAHEDEEQHAQEDLAISGMSYAVQNITQEEKLIRIDPTYCAASVSSDEESQQKGVHAKGLDSETCLIPAEGSRPCAANYSFVTECLFLVHHSLNLGFNVCFQKLMQLNQSIGEIQNSRSQNSNMLQTLEEQMKRLMTEYLSLRGALLETSAMEGMSHLHAATATWLVQVVVDEDSAEDREHYFPGSLRPVHFPLSEHASPTLACVPEFLLENLASFLTFVRRFNPRTLEENAERFLNPILTLILTFMDAPHRMLNPHLRARMAECLESFLPHPEERNDLNQLNPNPFGCFHREQLFLTHPHRLHVWKP</sequence>
<dbReference type="GO" id="GO:0000151">
    <property type="term" value="C:ubiquitin ligase complex"/>
    <property type="evidence" value="ECO:0007669"/>
    <property type="project" value="InterPro"/>
</dbReference>
<feature type="compositionally biased region" description="Basic and acidic residues" evidence="7">
    <location>
        <begin position="48"/>
        <end position="64"/>
    </location>
</feature>
<reference evidence="9" key="1">
    <citation type="submission" date="2020-11" db="EMBL/GenBank/DDBJ databases">
        <authorList>
            <person name="Tran Van P."/>
        </authorList>
    </citation>
    <scope>NUCLEOTIDE SEQUENCE</scope>
</reference>
<keyword evidence="5" id="KW-0833">Ubl conjugation pathway</keyword>
<gene>
    <name evidence="9" type="ORF">TCMB3V08_LOCUS2593</name>
</gene>
<evidence type="ECO:0000259" key="8">
    <source>
        <dbReference type="Pfam" id="PF10408"/>
    </source>
</evidence>
<feature type="coiled-coil region" evidence="6">
    <location>
        <begin position="205"/>
        <end position="232"/>
    </location>
</feature>
<dbReference type="EMBL" id="OE179832">
    <property type="protein sequence ID" value="CAD7569872.1"/>
    <property type="molecule type" value="Genomic_DNA"/>
</dbReference>
<evidence type="ECO:0000256" key="1">
    <source>
        <dbReference type="ARBA" id="ARBA00000900"/>
    </source>
</evidence>
<dbReference type="InterPro" id="IPR045132">
    <property type="entry name" value="UBE4"/>
</dbReference>
<evidence type="ECO:0000313" key="9">
    <source>
        <dbReference type="EMBL" id="CAD7569872.1"/>
    </source>
</evidence>